<dbReference type="InterPro" id="IPR003594">
    <property type="entry name" value="HATPase_dom"/>
</dbReference>
<comment type="caution">
    <text evidence="2">The sequence shown here is derived from an EMBL/GenBank/DDBJ whole genome shotgun (WGS) entry which is preliminary data.</text>
</comment>
<evidence type="ECO:0000259" key="1">
    <source>
        <dbReference type="Pfam" id="PF02518"/>
    </source>
</evidence>
<evidence type="ECO:0000313" key="2">
    <source>
        <dbReference type="EMBL" id="EMD83269.1"/>
    </source>
</evidence>
<dbReference type="SUPFAM" id="SSF55874">
    <property type="entry name" value="ATPase domain of HSP90 chaperone/DNA topoisomerase II/histidine kinase"/>
    <property type="match status" value="1"/>
</dbReference>
<evidence type="ECO:0000313" key="3">
    <source>
        <dbReference type="Proteomes" id="UP000011717"/>
    </source>
</evidence>
<feature type="domain" description="Histidine kinase/HSP90-like ATPase" evidence="1">
    <location>
        <begin position="6"/>
        <end position="90"/>
    </location>
</feature>
<dbReference type="CDD" id="cd16936">
    <property type="entry name" value="HATPase_RsbW-like"/>
    <property type="match status" value="1"/>
</dbReference>
<dbReference type="Pfam" id="PF02518">
    <property type="entry name" value="HATPase_c"/>
    <property type="match status" value="1"/>
</dbReference>
<gene>
    <name evidence="2" type="ORF">C725_1170</name>
</gene>
<protein>
    <recommendedName>
        <fullName evidence="1">Histidine kinase/HSP90-like ATPase domain-containing protein</fullName>
    </recommendedName>
</protein>
<dbReference type="AlphaFoldDB" id="M2T9L4"/>
<sequence>MLAAGMAVNELVTNAVRHGFPTSGGRITVSVGTTTTGKLLIEVADDGVPFPFAENMTSRTGGLFFARKLILAAGGTFRMPAEGSKIFRLTFG</sequence>
<proteinExistence type="predicted"/>
<dbReference type="Proteomes" id="UP000011717">
    <property type="component" value="Unassembled WGS sequence"/>
</dbReference>
<name>M2T9L4_9SPHN</name>
<dbReference type="EMBL" id="AMRV01000003">
    <property type="protein sequence ID" value="EMD83269.1"/>
    <property type="molecule type" value="Genomic_DNA"/>
</dbReference>
<accession>M2T9L4</accession>
<keyword evidence="3" id="KW-1185">Reference proteome</keyword>
<dbReference type="InterPro" id="IPR036890">
    <property type="entry name" value="HATPase_C_sf"/>
</dbReference>
<organism evidence="2 3">
    <name type="scientific">Pacificimonas flava</name>
    <dbReference type="NCBI Taxonomy" id="1234595"/>
    <lineage>
        <taxon>Bacteria</taxon>
        <taxon>Pseudomonadati</taxon>
        <taxon>Pseudomonadota</taxon>
        <taxon>Alphaproteobacteria</taxon>
        <taxon>Sphingomonadales</taxon>
        <taxon>Sphingosinicellaceae</taxon>
        <taxon>Pacificimonas</taxon>
    </lineage>
</organism>
<reference evidence="2 3" key="1">
    <citation type="journal article" date="2013" name="Genome Announc.">
        <title>Draft Genome Sequence of Strain JLT2015T, Belonging to the Family Sphingomonadaceae of the Alphaproteobacteria.</title>
        <authorList>
            <person name="Tang K."/>
            <person name="Liu K."/>
            <person name="Li S."/>
            <person name="Jiao N."/>
        </authorList>
    </citation>
    <scope>NUCLEOTIDE SEQUENCE [LARGE SCALE GENOMIC DNA]</scope>
    <source>
        <strain evidence="2 3">JLT2015</strain>
    </source>
</reference>
<dbReference type="Gene3D" id="3.30.565.10">
    <property type="entry name" value="Histidine kinase-like ATPase, C-terminal domain"/>
    <property type="match status" value="1"/>
</dbReference>